<keyword evidence="3" id="KW-1185">Reference proteome</keyword>
<accession>A0A7J9UYM8</accession>
<dbReference type="PROSITE" id="PS50851">
    <property type="entry name" value="CHEW"/>
    <property type="match status" value="1"/>
</dbReference>
<dbReference type="Gene3D" id="2.40.50.180">
    <property type="entry name" value="CheA-289, Domain 4"/>
    <property type="match status" value="1"/>
</dbReference>
<organism evidence="2 3">
    <name type="scientific">Georgenia ruanii</name>
    <dbReference type="NCBI Taxonomy" id="348442"/>
    <lineage>
        <taxon>Bacteria</taxon>
        <taxon>Bacillati</taxon>
        <taxon>Actinomycetota</taxon>
        <taxon>Actinomycetes</taxon>
        <taxon>Micrococcales</taxon>
        <taxon>Bogoriellaceae</taxon>
        <taxon>Georgenia</taxon>
    </lineage>
</organism>
<dbReference type="PANTHER" id="PTHR22617">
    <property type="entry name" value="CHEMOTAXIS SENSOR HISTIDINE KINASE-RELATED"/>
    <property type="match status" value="1"/>
</dbReference>
<dbReference type="GO" id="GO:0005829">
    <property type="term" value="C:cytosol"/>
    <property type="evidence" value="ECO:0007669"/>
    <property type="project" value="TreeGrafter"/>
</dbReference>
<reference evidence="2 3" key="1">
    <citation type="submission" date="2019-10" db="EMBL/GenBank/DDBJ databases">
        <title>Georgenia wutianyii sp. nov. and Georgenia yuyongxinii sp. nov. isolated from plateau pika (Ochotona curzoniae) in the Qinghai-Tibet plateau of China.</title>
        <authorList>
            <person name="Tian Z."/>
        </authorList>
    </citation>
    <scope>NUCLEOTIDE SEQUENCE [LARGE SCALE GENOMIC DNA]</scope>
    <source>
        <strain evidence="2 3">JCM 15130</strain>
    </source>
</reference>
<gene>
    <name evidence="2" type="ORF">GB882_13760</name>
</gene>
<name>A0A7J9UYM8_9MICO</name>
<evidence type="ECO:0000313" key="3">
    <source>
        <dbReference type="Proteomes" id="UP000429644"/>
    </source>
</evidence>
<dbReference type="AlphaFoldDB" id="A0A7J9UYM8"/>
<dbReference type="GO" id="GO:0006935">
    <property type="term" value="P:chemotaxis"/>
    <property type="evidence" value="ECO:0007669"/>
    <property type="project" value="InterPro"/>
</dbReference>
<dbReference type="GO" id="GO:0007165">
    <property type="term" value="P:signal transduction"/>
    <property type="evidence" value="ECO:0007669"/>
    <property type="project" value="InterPro"/>
</dbReference>
<comment type="caution">
    <text evidence="2">The sequence shown here is derived from an EMBL/GenBank/DDBJ whole genome shotgun (WGS) entry which is preliminary data.</text>
</comment>
<dbReference type="RefSeq" id="WP_152232487.1">
    <property type="nucleotide sequence ID" value="NZ_BAAAOT010000034.1"/>
</dbReference>
<dbReference type="PANTHER" id="PTHR22617:SF23">
    <property type="entry name" value="CHEMOTAXIS PROTEIN CHEW"/>
    <property type="match status" value="1"/>
</dbReference>
<dbReference type="EMBL" id="WHPD01002966">
    <property type="protein sequence ID" value="MPV89737.1"/>
    <property type="molecule type" value="Genomic_DNA"/>
</dbReference>
<dbReference type="Proteomes" id="UP000429644">
    <property type="component" value="Unassembled WGS sequence"/>
</dbReference>
<evidence type="ECO:0000313" key="2">
    <source>
        <dbReference type="EMBL" id="MPV89737.1"/>
    </source>
</evidence>
<dbReference type="Gene3D" id="2.30.30.40">
    <property type="entry name" value="SH3 Domains"/>
    <property type="match status" value="1"/>
</dbReference>
<feature type="domain" description="CheW-like" evidence="1">
    <location>
        <begin position="1"/>
        <end position="141"/>
    </location>
</feature>
<dbReference type="Pfam" id="PF01584">
    <property type="entry name" value="CheW"/>
    <property type="match status" value="1"/>
</dbReference>
<protein>
    <submittedName>
        <fullName evidence="2">Chemotaxis protein CheW</fullName>
    </submittedName>
</protein>
<evidence type="ECO:0000259" key="1">
    <source>
        <dbReference type="PROSITE" id="PS50851"/>
    </source>
</evidence>
<sequence>MTQLVTFTLAGDHYAADVRRVREVVRAGALTPVPLTLPEVAGLTNLRGQILVCLDLRPLLALPAPEAGAAQMLLVVELAGEPVGLLVDDVGEVLDVDPAELRPPPSTLAAPLRGFITGAHPLPERLLLVLDFDALLVPDPSAPKEHP</sequence>
<dbReference type="InterPro" id="IPR002545">
    <property type="entry name" value="CheW-lke_dom"/>
</dbReference>
<proteinExistence type="predicted"/>
<dbReference type="InterPro" id="IPR039315">
    <property type="entry name" value="CheW"/>
</dbReference>
<dbReference type="SUPFAM" id="SSF50341">
    <property type="entry name" value="CheW-like"/>
    <property type="match status" value="1"/>
</dbReference>
<dbReference type="InterPro" id="IPR036061">
    <property type="entry name" value="CheW-like_dom_sf"/>
</dbReference>
<dbReference type="SMART" id="SM00260">
    <property type="entry name" value="CheW"/>
    <property type="match status" value="1"/>
</dbReference>